<feature type="domain" description="DNA2/NAM7 helicase-like C-terminal" evidence="5">
    <location>
        <begin position="48"/>
        <end position="226"/>
    </location>
</feature>
<dbReference type="InterPro" id="IPR041679">
    <property type="entry name" value="DNA2/NAM7-like_C"/>
</dbReference>
<evidence type="ECO:0000259" key="5">
    <source>
        <dbReference type="Pfam" id="PF13087"/>
    </source>
</evidence>
<organism evidence="6 7">
    <name type="scientific">Alkaliphilus serpentinus</name>
    <dbReference type="NCBI Taxonomy" id="1482731"/>
    <lineage>
        <taxon>Bacteria</taxon>
        <taxon>Bacillati</taxon>
        <taxon>Bacillota</taxon>
        <taxon>Clostridia</taxon>
        <taxon>Peptostreptococcales</taxon>
        <taxon>Natronincolaceae</taxon>
        <taxon>Alkaliphilus</taxon>
    </lineage>
</organism>
<dbReference type="RefSeq" id="WP_151866628.1">
    <property type="nucleotide sequence ID" value="NZ_WBZB01000042.1"/>
</dbReference>
<dbReference type="Gene3D" id="3.40.50.300">
    <property type="entry name" value="P-loop containing nucleotide triphosphate hydrolases"/>
    <property type="match status" value="1"/>
</dbReference>
<proteinExistence type="predicted"/>
<dbReference type="GO" id="GO:0005524">
    <property type="term" value="F:ATP binding"/>
    <property type="evidence" value="ECO:0007669"/>
    <property type="project" value="UniProtKB-KW"/>
</dbReference>
<dbReference type="Proteomes" id="UP000465601">
    <property type="component" value="Unassembled WGS sequence"/>
</dbReference>
<evidence type="ECO:0000313" key="7">
    <source>
        <dbReference type="Proteomes" id="UP000465601"/>
    </source>
</evidence>
<dbReference type="GO" id="GO:0016787">
    <property type="term" value="F:hydrolase activity"/>
    <property type="evidence" value="ECO:0007669"/>
    <property type="project" value="UniProtKB-KW"/>
</dbReference>
<protein>
    <recommendedName>
        <fullName evidence="5">DNA2/NAM7 helicase-like C-terminal domain-containing protein</fullName>
    </recommendedName>
</protein>
<dbReference type="Pfam" id="PF13087">
    <property type="entry name" value="AAA_12"/>
    <property type="match status" value="1"/>
</dbReference>
<keyword evidence="4" id="KW-0067">ATP-binding</keyword>
<keyword evidence="1" id="KW-0547">Nucleotide-binding</keyword>
<evidence type="ECO:0000256" key="4">
    <source>
        <dbReference type="ARBA" id="ARBA00022840"/>
    </source>
</evidence>
<keyword evidence="2" id="KW-0378">Hydrolase</keyword>
<dbReference type="AlphaFoldDB" id="A0A833HM80"/>
<dbReference type="PANTHER" id="PTHR43788:SF8">
    <property type="entry name" value="DNA-BINDING PROTEIN SMUBP-2"/>
    <property type="match status" value="1"/>
</dbReference>
<evidence type="ECO:0000256" key="2">
    <source>
        <dbReference type="ARBA" id="ARBA00022801"/>
    </source>
</evidence>
<dbReference type="InterPro" id="IPR050534">
    <property type="entry name" value="Coronavir_polyprotein_1ab"/>
</dbReference>
<name>A0A833HM80_9FIRM</name>
<dbReference type="OrthoDB" id="9757917at2"/>
<dbReference type="PANTHER" id="PTHR43788">
    <property type="entry name" value="DNA2/NAM7 HELICASE FAMILY MEMBER"/>
    <property type="match status" value="1"/>
</dbReference>
<keyword evidence="7" id="KW-1185">Reference proteome</keyword>
<reference evidence="6 7" key="1">
    <citation type="submission" date="2019-10" db="EMBL/GenBank/DDBJ databases">
        <title>Alkaliphilus serpentinus sp. nov. and Alkaliphilus pronyensis sp. nov., two novel anaerobic alkaliphilic species isolated from the serpentinized-hosted hydrothermal field of the Prony Bay (New Caledonia).</title>
        <authorList>
            <person name="Postec A."/>
        </authorList>
    </citation>
    <scope>NUCLEOTIDE SEQUENCE [LARGE SCALE GENOMIC DNA]</scope>
    <source>
        <strain evidence="6 7">LacT</strain>
    </source>
</reference>
<dbReference type="EMBL" id="WBZB01000042">
    <property type="protein sequence ID" value="KAB3527457.1"/>
    <property type="molecule type" value="Genomic_DNA"/>
</dbReference>
<sequence>MKNKIIVRLFLQRKGDQKQLPHIPSETEVSFEDEAYDYTKHNIMTSLNKLYGDNLQRTLLKEHYRCHPDIIRFCNLKYYNGELIVYSDSSNLNPINIIKSVEGNHMRELTRGRRGTFNQRELEELNNLIMNQNNYSIKVHSENLNDIGKLAPYRMQISYAKELNSKEIEKDTVHKYQGREKPVIVFSTVLDQSAKAQKKMTFVNDPKLVNVAVSRAEKQLIVISNTDAFYKNGNDVGDLIRYIEYHDIKNIEEGRVISVFDLLYKDFSSRLMERKEAMKQVKANINLTVKKSCIQLYQNYLKKKCSNAIPLLMK</sequence>
<dbReference type="InterPro" id="IPR027417">
    <property type="entry name" value="P-loop_NTPase"/>
</dbReference>
<comment type="caution">
    <text evidence="6">The sequence shown here is derived from an EMBL/GenBank/DDBJ whole genome shotgun (WGS) entry which is preliminary data.</text>
</comment>
<evidence type="ECO:0000313" key="6">
    <source>
        <dbReference type="EMBL" id="KAB3527457.1"/>
    </source>
</evidence>
<dbReference type="SUPFAM" id="SSF52540">
    <property type="entry name" value="P-loop containing nucleoside triphosphate hydrolases"/>
    <property type="match status" value="1"/>
</dbReference>
<dbReference type="CDD" id="cd18808">
    <property type="entry name" value="SF1_C_Upf1"/>
    <property type="match status" value="1"/>
</dbReference>
<gene>
    <name evidence="6" type="ORF">F8153_12180</name>
</gene>
<evidence type="ECO:0000256" key="1">
    <source>
        <dbReference type="ARBA" id="ARBA00022741"/>
    </source>
</evidence>
<keyword evidence="3" id="KW-0347">Helicase</keyword>
<evidence type="ECO:0000256" key="3">
    <source>
        <dbReference type="ARBA" id="ARBA00022806"/>
    </source>
</evidence>
<dbReference type="InterPro" id="IPR047187">
    <property type="entry name" value="SF1_C_Upf1"/>
</dbReference>
<accession>A0A833HM80</accession>
<dbReference type="GO" id="GO:0043139">
    <property type="term" value="F:5'-3' DNA helicase activity"/>
    <property type="evidence" value="ECO:0007669"/>
    <property type="project" value="TreeGrafter"/>
</dbReference>